<protein>
    <recommendedName>
        <fullName evidence="2">F-box domain-containing protein</fullName>
    </recommendedName>
</protein>
<comment type="caution">
    <text evidence="3">The sequence shown here is derived from an EMBL/GenBank/DDBJ whole genome shotgun (WGS) entry which is preliminary data.</text>
</comment>
<feature type="compositionally biased region" description="Acidic residues" evidence="1">
    <location>
        <begin position="80"/>
        <end position="93"/>
    </location>
</feature>
<feature type="domain" description="F-box" evidence="2">
    <location>
        <begin position="1"/>
        <end position="44"/>
    </location>
</feature>
<keyword evidence="4" id="KW-1185">Reference proteome</keyword>
<dbReference type="InterPro" id="IPR056867">
    <property type="entry name" value="LRR_15"/>
</dbReference>
<dbReference type="Proteomes" id="UP001610334">
    <property type="component" value="Unassembled WGS sequence"/>
</dbReference>
<gene>
    <name evidence="3" type="ORF">BJX63DRAFT_438296</name>
</gene>
<name>A0ABR4GSD5_9EURO</name>
<evidence type="ECO:0000313" key="3">
    <source>
        <dbReference type="EMBL" id="KAL2801984.1"/>
    </source>
</evidence>
<evidence type="ECO:0000259" key="2">
    <source>
        <dbReference type="PROSITE" id="PS50181"/>
    </source>
</evidence>
<accession>A0ABR4GSD5</accession>
<evidence type="ECO:0000256" key="1">
    <source>
        <dbReference type="SAM" id="MobiDB-lite"/>
    </source>
</evidence>
<proteinExistence type="predicted"/>
<reference evidence="3 4" key="1">
    <citation type="submission" date="2024-07" db="EMBL/GenBank/DDBJ databases">
        <title>Section-level genome sequencing and comparative genomics of Aspergillus sections Usti and Cavernicolus.</title>
        <authorList>
            <consortium name="Lawrence Berkeley National Laboratory"/>
            <person name="Nybo J.L."/>
            <person name="Vesth T.C."/>
            <person name="Theobald S."/>
            <person name="Frisvad J.C."/>
            <person name="Larsen T.O."/>
            <person name="Kjaerboelling I."/>
            <person name="Rothschild-Mancinelli K."/>
            <person name="Lyhne E.K."/>
            <person name="Kogle M.E."/>
            <person name="Barry K."/>
            <person name="Clum A."/>
            <person name="Na H."/>
            <person name="Ledsgaard L."/>
            <person name="Lin J."/>
            <person name="Lipzen A."/>
            <person name="Kuo A."/>
            <person name="Riley R."/>
            <person name="Mondo S."/>
            <person name="Labutti K."/>
            <person name="Haridas S."/>
            <person name="Pangalinan J."/>
            <person name="Salamov A.A."/>
            <person name="Simmons B.A."/>
            <person name="Magnuson J.K."/>
            <person name="Chen J."/>
            <person name="Drula E."/>
            <person name="Henrissat B."/>
            <person name="Wiebenga A."/>
            <person name="Lubbers R.J."/>
            <person name="Gomes A.C."/>
            <person name="Makela M.R."/>
            <person name="Stajich J."/>
            <person name="Grigoriev I.V."/>
            <person name="Mortensen U.H."/>
            <person name="De Vries R.P."/>
            <person name="Baker S.E."/>
            <person name="Andersen M.R."/>
        </authorList>
    </citation>
    <scope>NUCLEOTIDE SEQUENCE [LARGE SCALE GENOMIC DNA]</scope>
    <source>
        <strain evidence="3 4">CBS 588.65</strain>
    </source>
</reference>
<evidence type="ECO:0000313" key="4">
    <source>
        <dbReference type="Proteomes" id="UP001610334"/>
    </source>
</evidence>
<dbReference type="InterPro" id="IPR001810">
    <property type="entry name" value="F-box_dom"/>
</dbReference>
<dbReference type="Pfam" id="PF24969">
    <property type="entry name" value="LRR_15"/>
    <property type="match status" value="1"/>
</dbReference>
<dbReference type="EMBL" id="JBFXLT010000219">
    <property type="protein sequence ID" value="KAL2801984.1"/>
    <property type="molecule type" value="Genomic_DNA"/>
</dbReference>
<feature type="region of interest" description="Disordered" evidence="1">
    <location>
        <begin position="76"/>
        <end position="109"/>
    </location>
</feature>
<organism evidence="3 4">
    <name type="scientific">Aspergillus granulosus</name>
    <dbReference type="NCBI Taxonomy" id="176169"/>
    <lineage>
        <taxon>Eukaryota</taxon>
        <taxon>Fungi</taxon>
        <taxon>Dikarya</taxon>
        <taxon>Ascomycota</taxon>
        <taxon>Pezizomycotina</taxon>
        <taxon>Eurotiomycetes</taxon>
        <taxon>Eurotiomycetidae</taxon>
        <taxon>Eurotiales</taxon>
        <taxon>Aspergillaceae</taxon>
        <taxon>Aspergillus</taxon>
        <taxon>Aspergillus subgen. Nidulantes</taxon>
    </lineage>
</organism>
<sequence length="477" mass="54278">MLRDLPPEIQLLITAHLEDGDKFNLIYTCHYFHDLVIPQLYTSLPDAMCVSNELVDALVRNPALQKYPRYIKIEAWDGGNEPEPESDSEDGEGDLLAQENENDDDDPTNWMPQVRLFCKHAKEICLAEEDSNWWAKDIRKGYTDAWIALLLTLSPNLTRLEVQFPLYSRGWVQRIVKWAVERRFTASVLDHVEEVFVSARWPDFTNKGEGEEEIVTDWALPFLGLPSLKRFGSDALHEVHYRVDEPVPTSSATHVALSHCAGLQDVKGFIASFPNLQSYRHESGELALPSHRTYHALLGIKHTLKEIWLHIRELKSGRDVGGVKWPSFKEFTELETLHVPIFLLEDFHGPARNVDLLALLPSSLKTLHVTEAVKDTLPSLFLTLLHYITSGRTTMTEVIVATTQADPARDKVRAVMNVLKSPHEDLTADEVSDPIYQAAAALEAACTEREIRFEFRPAVLLSLEDSWRAPDPFWETR</sequence>
<dbReference type="PROSITE" id="PS50181">
    <property type="entry name" value="FBOX"/>
    <property type="match status" value="1"/>
</dbReference>